<dbReference type="PRINTS" id="PR00411">
    <property type="entry name" value="PNDRDTASEI"/>
</dbReference>
<comment type="cofactor">
    <cofactor evidence="1">
        <name>FAD</name>
        <dbReference type="ChEBI" id="CHEBI:57692"/>
    </cofactor>
</comment>
<dbReference type="Pfam" id="PF13686">
    <property type="entry name" value="DrsE_2"/>
    <property type="match status" value="1"/>
</dbReference>
<keyword evidence="9" id="KW-1185">Reference proteome</keyword>
<dbReference type="RefSeq" id="WP_013968998.1">
    <property type="nucleotide sequence ID" value="NC_015732.1"/>
</dbReference>
<dbReference type="SMART" id="SM00450">
    <property type="entry name" value="RHOD"/>
    <property type="match status" value="1"/>
</dbReference>
<evidence type="ECO:0000313" key="9">
    <source>
        <dbReference type="Proteomes" id="UP000000503"/>
    </source>
</evidence>
<evidence type="ECO:0000313" key="8">
    <source>
        <dbReference type="EMBL" id="AEJ19689.1"/>
    </source>
</evidence>
<dbReference type="eggNOG" id="COG2210">
    <property type="taxonomic scope" value="Bacteria"/>
</dbReference>
<dbReference type="Gene3D" id="3.40.250.10">
    <property type="entry name" value="Rhodanese-like domain"/>
    <property type="match status" value="1"/>
</dbReference>
<evidence type="ECO:0000256" key="2">
    <source>
        <dbReference type="ARBA" id="ARBA00009130"/>
    </source>
</evidence>
<keyword evidence="5 8" id="KW-0560">Oxidoreductase</keyword>
<dbReference type="SUPFAM" id="SSF52821">
    <property type="entry name" value="Rhodanese/Cell cycle control phosphatase"/>
    <property type="match status" value="1"/>
</dbReference>
<keyword evidence="4" id="KW-0274">FAD</keyword>
<proteinExistence type="inferred from homology"/>
<dbReference type="InterPro" id="IPR016156">
    <property type="entry name" value="FAD/NAD-linked_Rdtase_dimer_sf"/>
</dbReference>
<dbReference type="Gene3D" id="3.50.50.60">
    <property type="entry name" value="FAD/NAD(P)-binding domain"/>
    <property type="match status" value="2"/>
</dbReference>
<dbReference type="STRING" id="744872.Spica_1545"/>
<dbReference type="EC" id="1.8.1.14" evidence="8"/>
<dbReference type="Gene3D" id="3.30.110.40">
    <property type="entry name" value="TusA-like domain"/>
    <property type="match status" value="1"/>
</dbReference>
<name>F8EZ97_GRAC1</name>
<dbReference type="Gene3D" id="3.40.1260.10">
    <property type="entry name" value="DsrEFH-like"/>
    <property type="match status" value="1"/>
</dbReference>
<dbReference type="Pfam" id="PF01206">
    <property type="entry name" value="TusA"/>
    <property type="match status" value="1"/>
</dbReference>
<organism evidence="8 9">
    <name type="scientific">Gracilinema caldarium (strain ATCC 51460 / DSM 7334 / H1)</name>
    <name type="common">Treponema caldarium</name>
    <dbReference type="NCBI Taxonomy" id="744872"/>
    <lineage>
        <taxon>Bacteria</taxon>
        <taxon>Pseudomonadati</taxon>
        <taxon>Spirochaetota</taxon>
        <taxon>Spirochaetia</taxon>
        <taxon>Spirochaetales</taxon>
        <taxon>Breznakiellaceae</taxon>
        <taxon>Gracilinema</taxon>
    </lineage>
</organism>
<reference evidence="9" key="1">
    <citation type="journal article" date="2013" name="Stand. Genomic Sci.">
        <title>Genome sequence of the thermophilic fresh-water bacterium Spirochaeta caldaria type strain (H1(T)), reclassification of Spirochaeta caldaria, Spirochaeta stenostrepta, and Spirochaeta zuelzerae in the genus Treponema as Treponema caldaria comb. nov., Treponema stenostrepta comb. nov., and Treponema zuelzerae comb. nov., and emendation of the genus Treponema.</title>
        <authorList>
            <person name="Abt B."/>
            <person name="Goker M."/>
            <person name="Scheuner C."/>
            <person name="Han C."/>
            <person name="Lu M."/>
            <person name="Misra M."/>
            <person name="Lapidus A."/>
            <person name="Nolan M."/>
            <person name="Lucas S."/>
            <person name="Hammon N."/>
            <person name="Deshpande S."/>
            <person name="Cheng J.F."/>
            <person name="Tapia R."/>
            <person name="Goodwin L.A."/>
            <person name="Pitluck S."/>
            <person name="Liolios K."/>
            <person name="Pagani I."/>
            <person name="Ivanova N."/>
            <person name="Mavromatis K."/>
            <person name="Mikhailova N."/>
            <person name="Huntemann M."/>
            <person name="Pati A."/>
            <person name="Chen A."/>
            <person name="Palaniappan K."/>
            <person name="Land M."/>
            <person name="Hauser L."/>
            <person name="Jeffries C.D."/>
            <person name="Rohde M."/>
            <person name="Spring S."/>
            <person name="Gronow S."/>
            <person name="Detter J.C."/>
            <person name="Bristow J."/>
            <person name="Eisen J.A."/>
            <person name="Markowitz V."/>
            <person name="Hugenholtz P."/>
            <person name="Kyrpides N.C."/>
            <person name="Woyke T."/>
            <person name="Klenk H.P."/>
        </authorList>
    </citation>
    <scope>NUCLEOTIDE SEQUENCE</scope>
    <source>
        <strain evidence="9">ATCC 51460 / DSM 7334 / H1</strain>
    </source>
</reference>
<dbReference type="Pfam" id="PF07992">
    <property type="entry name" value="Pyr_redox_2"/>
    <property type="match status" value="1"/>
</dbReference>
<dbReference type="PANTHER" id="PTHR43429:SF1">
    <property type="entry name" value="NAD(P)H SULFUR OXIDOREDUCTASE (COA-DEPENDENT)"/>
    <property type="match status" value="1"/>
</dbReference>
<dbReference type="InterPro" id="IPR050260">
    <property type="entry name" value="FAD-bd_OxRdtase"/>
</dbReference>
<evidence type="ECO:0000256" key="6">
    <source>
        <dbReference type="ARBA" id="ARBA00023284"/>
    </source>
</evidence>
<dbReference type="Pfam" id="PF00581">
    <property type="entry name" value="Rhodanese"/>
    <property type="match status" value="1"/>
</dbReference>
<dbReference type="EMBL" id="CP002868">
    <property type="protein sequence ID" value="AEJ19689.1"/>
    <property type="molecule type" value="Genomic_DNA"/>
</dbReference>
<dbReference type="HOGENOM" id="CLU_003291_3_1_12"/>
<dbReference type="PROSITE" id="PS01148">
    <property type="entry name" value="UPF0033"/>
    <property type="match status" value="1"/>
</dbReference>
<dbReference type="SUPFAM" id="SSF64307">
    <property type="entry name" value="SirA-like"/>
    <property type="match status" value="1"/>
</dbReference>
<feature type="domain" description="Rhodanese" evidence="7">
    <location>
        <begin position="473"/>
        <end position="561"/>
    </location>
</feature>
<dbReference type="InterPro" id="IPR004099">
    <property type="entry name" value="Pyr_nucl-diS_OxRdtase_dimer"/>
</dbReference>
<dbReference type="PRINTS" id="PR00368">
    <property type="entry name" value="FADPNR"/>
</dbReference>
<dbReference type="InterPro" id="IPR036188">
    <property type="entry name" value="FAD/NAD-bd_sf"/>
</dbReference>
<evidence type="ECO:0000256" key="3">
    <source>
        <dbReference type="ARBA" id="ARBA00022630"/>
    </source>
</evidence>
<dbReference type="InterPro" id="IPR036873">
    <property type="entry name" value="Rhodanese-like_dom_sf"/>
</dbReference>
<evidence type="ECO:0000259" key="7">
    <source>
        <dbReference type="PROSITE" id="PS50206"/>
    </source>
</evidence>
<dbReference type="InterPro" id="IPR036868">
    <property type="entry name" value="TusA-like_sf"/>
</dbReference>
<dbReference type="InterPro" id="IPR001763">
    <property type="entry name" value="Rhodanese-like_dom"/>
</dbReference>
<sequence>MAKYIIIGGVAGGATTAARLRRNDEHAEIILVERGDYISYANCGLPYYTGGVISEREKLFVMTPEKFNQTLHVDVRIATEATAIDRAHKTVTLVERKTGKTYTESYDTLVLSPGAEPVRPPIPGLDLEGIFTLRSVPDVDGIKAWLDMKRPERAVVVGGGFIGLEMAENLAHRGMAVTIIEALDQVMAPIDFEMAALVHRHLRDKDIELRLKDGVSAFEKRGSRIFVKLASGDEVPTDVVIFSVGVRPDTKLARDAGLETTPQGKPGAGAILVDEHFRTSDPNIRAVGDAIAFRNPLSNEVGIVPLAGPANKQGRLVADAIVFGDDQVPAWKGAIGTSAAKVFDLTVAATGLNEKVLARIGKPCVSVIIHPNNHASYYPNAVPLTLKVIFDPQTTRILGAQAVGYDGVDKRIDVISALIRKEGTVADLCEFEHVYAPPFSSAKDPVNMAGFVAENILQGRSKVVSWKQFEELRAKGAFVLDVRTREEFELGAIPGAVCIPNTELRHRLNEVPRDRKVLVYCGVGLRGYLAERILRQNGWTDLYNLTGGYKTWSAAVEKQDNPGALKDWKPANTCVDPNVAKAMADRTVTYGEGTGIPEGITKSGAGKTILVDACGLQCPGPIMRLKTEMDKAEEGTRILVSATDPGFARDVQSWAKLTGNLLISLEHSGGRIEAVIEKTVAQSKLAAAGQMAGTAMAGSGLRMVSAGTDAASLIVFSNDFDKALASFVLANGAAAVGKKVTMFFTFWGLSVIMKKDKPRVAKDFMGKMFGMMLPKHAGQLSLSKMNFGGMGPVMMKSRMKAKQVDQLEQMIQAAKAAGVRMVACQMSMDIMGVSKEELLEGVEIGGVATYMEAASEAKVNLFI</sequence>
<dbReference type="eggNOG" id="COG0446">
    <property type="taxonomic scope" value="Bacteria"/>
</dbReference>
<dbReference type="KEGG" id="scd:Spica_1545"/>
<dbReference type="GO" id="GO:0050451">
    <property type="term" value="F:CoA-disulfide reductase (NADPH) activity"/>
    <property type="evidence" value="ECO:0007669"/>
    <property type="project" value="UniProtKB-EC"/>
</dbReference>
<dbReference type="AlphaFoldDB" id="F8EZ97"/>
<dbReference type="eggNOG" id="COG0607">
    <property type="taxonomic scope" value="Bacteria"/>
</dbReference>
<evidence type="ECO:0000256" key="5">
    <source>
        <dbReference type="ARBA" id="ARBA00023002"/>
    </source>
</evidence>
<dbReference type="OrthoDB" id="9802028at2"/>
<dbReference type="SUPFAM" id="SSF55424">
    <property type="entry name" value="FAD/NAD-linked reductases, dimerisation (C-terminal) domain"/>
    <property type="match status" value="1"/>
</dbReference>
<keyword evidence="6" id="KW-0676">Redox-active center</keyword>
<keyword evidence="3" id="KW-0285">Flavoprotein</keyword>
<gene>
    <name evidence="8" type="ordered locus">Spica_1545</name>
</gene>
<dbReference type="SUPFAM" id="SSF75169">
    <property type="entry name" value="DsrEFH-like"/>
    <property type="match status" value="1"/>
</dbReference>
<evidence type="ECO:0000256" key="1">
    <source>
        <dbReference type="ARBA" id="ARBA00001974"/>
    </source>
</evidence>
<dbReference type="Proteomes" id="UP000000503">
    <property type="component" value="Chromosome"/>
</dbReference>
<evidence type="ECO:0000256" key="4">
    <source>
        <dbReference type="ARBA" id="ARBA00022827"/>
    </source>
</evidence>
<dbReference type="InterPro" id="IPR023753">
    <property type="entry name" value="FAD/NAD-binding_dom"/>
</dbReference>
<dbReference type="Pfam" id="PF02852">
    <property type="entry name" value="Pyr_redox_dim"/>
    <property type="match status" value="1"/>
</dbReference>
<dbReference type="SUPFAM" id="SSF51905">
    <property type="entry name" value="FAD/NAD(P)-binding domain"/>
    <property type="match status" value="2"/>
</dbReference>
<dbReference type="InterPro" id="IPR032836">
    <property type="entry name" value="DsrE2-like"/>
</dbReference>
<dbReference type="InterPro" id="IPR027396">
    <property type="entry name" value="DsrEFH-like"/>
</dbReference>
<comment type="similarity">
    <text evidence="2">Belongs to the class-III pyridine nucleotide-disulfide oxidoreductase family.</text>
</comment>
<dbReference type="PANTHER" id="PTHR43429">
    <property type="entry name" value="PYRIDINE NUCLEOTIDE-DISULFIDE OXIDOREDUCTASE DOMAIN-CONTAINING"/>
    <property type="match status" value="1"/>
</dbReference>
<accession>F8EZ97</accession>
<dbReference type="PROSITE" id="PS50206">
    <property type="entry name" value="RHODANESE_3"/>
    <property type="match status" value="1"/>
</dbReference>
<protein>
    <submittedName>
        <fullName evidence="8">CoA-disulfide reductase</fullName>
        <ecNumber evidence="8">1.8.1.14</ecNumber>
    </submittedName>
</protein>
<dbReference type="InterPro" id="IPR001455">
    <property type="entry name" value="TusA-like"/>
</dbReference>